<feature type="region of interest" description="Disordered" evidence="1">
    <location>
        <begin position="124"/>
        <end position="143"/>
    </location>
</feature>
<dbReference type="Gene3D" id="3.40.50.10400">
    <property type="entry name" value="Hypothetical protein PA1492"/>
    <property type="match status" value="1"/>
</dbReference>
<dbReference type="Proteomes" id="UP000649259">
    <property type="component" value="Unassembled WGS sequence"/>
</dbReference>
<sequence length="143" mass="14578">MEPLMILVAGPYRAGTGDDPGKLAANVRAMNEVALVLYRAGHLPVTGEALALPLLETAGGAAPGDPLFDEIFHPVAERLLERCDAVLRVGGPSEGADRMVERGRAAGKRIYAGLAEVPGLTEAAGVPGPTGVDTAAATAAGRR</sequence>
<reference evidence="3" key="1">
    <citation type="submission" date="2023-07" db="EMBL/GenBank/DDBJ databases">
        <title>Whole genome shotgun sequence of Streptomyces cacaoi subsp. asoensis NBRC 13813.</title>
        <authorList>
            <person name="Komaki H."/>
            <person name="Tamura T."/>
        </authorList>
    </citation>
    <scope>NUCLEOTIDE SEQUENCE [LARGE SCALE GENOMIC DNA]</scope>
    <source>
        <strain evidence="3">NBRC 13813</strain>
    </source>
</reference>
<organism evidence="2 3">
    <name type="scientific">Streptomyces asoensis</name>
    <dbReference type="NCBI Taxonomy" id="249586"/>
    <lineage>
        <taxon>Bacteria</taxon>
        <taxon>Bacillati</taxon>
        <taxon>Actinomycetota</taxon>
        <taxon>Actinomycetes</taxon>
        <taxon>Kitasatosporales</taxon>
        <taxon>Streptomycetaceae</taxon>
        <taxon>Streptomyces</taxon>
    </lineage>
</organism>
<name>A0ABQ3S1E6_9ACTN</name>
<feature type="compositionally biased region" description="Low complexity" evidence="1">
    <location>
        <begin position="134"/>
        <end position="143"/>
    </location>
</feature>
<dbReference type="GeneID" id="91471458"/>
<dbReference type="RefSeq" id="WP_229901357.1">
    <property type="nucleotide sequence ID" value="NZ_BMSI01000008.1"/>
</dbReference>
<comment type="caution">
    <text evidence="2">The sequence shown here is derived from an EMBL/GenBank/DDBJ whole genome shotgun (WGS) entry which is preliminary data.</text>
</comment>
<evidence type="ECO:0000256" key="1">
    <source>
        <dbReference type="SAM" id="MobiDB-lite"/>
    </source>
</evidence>
<evidence type="ECO:0008006" key="4">
    <source>
        <dbReference type="Google" id="ProtNLM"/>
    </source>
</evidence>
<evidence type="ECO:0000313" key="3">
    <source>
        <dbReference type="Proteomes" id="UP000649259"/>
    </source>
</evidence>
<accession>A0ABQ3S1E6</accession>
<keyword evidence="3" id="KW-1185">Reference proteome</keyword>
<protein>
    <recommendedName>
        <fullName evidence="4">NUDIX hydrolase</fullName>
    </recommendedName>
</protein>
<proteinExistence type="predicted"/>
<evidence type="ECO:0000313" key="2">
    <source>
        <dbReference type="EMBL" id="GHI61947.1"/>
    </source>
</evidence>
<gene>
    <name evidence="2" type="ORF">Saso_35970</name>
</gene>
<dbReference type="EMBL" id="BNEB01000003">
    <property type="protein sequence ID" value="GHI61947.1"/>
    <property type="molecule type" value="Genomic_DNA"/>
</dbReference>